<dbReference type="PROSITE" id="PS50943">
    <property type="entry name" value="HTH_CROC1"/>
    <property type="match status" value="1"/>
</dbReference>
<dbReference type="GO" id="GO:0003677">
    <property type="term" value="F:DNA binding"/>
    <property type="evidence" value="ECO:0007669"/>
    <property type="project" value="InterPro"/>
</dbReference>
<dbReference type="SUPFAM" id="SSF47413">
    <property type="entry name" value="lambda repressor-like DNA-binding domains"/>
    <property type="match status" value="1"/>
</dbReference>
<sequence length="156" mass="18137">MTNQFGKYLKEKRDEKGFTINQLSLYSGISAAQLSRIENGKRGVPKAENIQKLAEALLVPYDEIMRVAGYYKPNDTKQQEQELPELSEKDERDIAKDLEKMIKNLSNDDAYSQFDGRAIDEMEKEDRELLIASLENSLRMAKRMAKQKFTPHKYRK</sequence>
<evidence type="ECO:0000259" key="1">
    <source>
        <dbReference type="PROSITE" id="PS50943"/>
    </source>
</evidence>
<dbReference type="Gene3D" id="1.10.260.40">
    <property type="entry name" value="lambda repressor-like DNA-binding domains"/>
    <property type="match status" value="1"/>
</dbReference>
<comment type="caution">
    <text evidence="2">The sequence shown here is derived from an EMBL/GenBank/DDBJ whole genome shotgun (WGS) entry which is preliminary data.</text>
</comment>
<gene>
    <name evidence="2" type="ORF">E4U82_09840</name>
</gene>
<dbReference type="SMART" id="SM00530">
    <property type="entry name" value="HTH_XRE"/>
    <property type="match status" value="1"/>
</dbReference>
<dbReference type="OrthoDB" id="5190137at2"/>
<dbReference type="Proteomes" id="UP000298484">
    <property type="component" value="Unassembled WGS sequence"/>
</dbReference>
<feature type="domain" description="HTH cro/C1-type" evidence="1">
    <location>
        <begin position="9"/>
        <end position="64"/>
    </location>
</feature>
<accession>A0A4Y9AAB4</accession>
<reference evidence="2 3" key="1">
    <citation type="submission" date="2019-03" db="EMBL/GenBank/DDBJ databases">
        <title>Genome sequence of Lentibacillus salicampi ATCC BAA-719.</title>
        <authorList>
            <person name="Maclea K.S."/>
            <person name="Simoes Junior M."/>
        </authorList>
    </citation>
    <scope>NUCLEOTIDE SEQUENCE [LARGE SCALE GENOMIC DNA]</scope>
    <source>
        <strain evidence="2 3">ATCC BAA-719</strain>
    </source>
</reference>
<evidence type="ECO:0000313" key="3">
    <source>
        <dbReference type="Proteomes" id="UP000298484"/>
    </source>
</evidence>
<dbReference type="InterPro" id="IPR010982">
    <property type="entry name" value="Lambda_DNA-bd_dom_sf"/>
</dbReference>
<dbReference type="Pfam" id="PF01381">
    <property type="entry name" value="HTH_3"/>
    <property type="match status" value="1"/>
</dbReference>
<evidence type="ECO:0000313" key="2">
    <source>
        <dbReference type="EMBL" id="TFJ92838.1"/>
    </source>
</evidence>
<name>A0A4Y9AAB4_9BACI</name>
<organism evidence="2 3">
    <name type="scientific">Lentibacillus salicampi</name>
    <dbReference type="NCBI Taxonomy" id="175306"/>
    <lineage>
        <taxon>Bacteria</taxon>
        <taxon>Bacillati</taxon>
        <taxon>Bacillota</taxon>
        <taxon>Bacilli</taxon>
        <taxon>Bacillales</taxon>
        <taxon>Bacillaceae</taxon>
        <taxon>Lentibacillus</taxon>
    </lineage>
</organism>
<dbReference type="CDD" id="cd00093">
    <property type="entry name" value="HTH_XRE"/>
    <property type="match status" value="1"/>
</dbReference>
<dbReference type="EMBL" id="SRHY01000014">
    <property type="protein sequence ID" value="TFJ92838.1"/>
    <property type="molecule type" value="Genomic_DNA"/>
</dbReference>
<keyword evidence="3" id="KW-1185">Reference proteome</keyword>
<proteinExistence type="predicted"/>
<dbReference type="RefSeq" id="WP_135110028.1">
    <property type="nucleotide sequence ID" value="NZ_SRHY01000014.1"/>
</dbReference>
<protein>
    <submittedName>
        <fullName evidence="2">XRE family transcriptional regulator</fullName>
    </submittedName>
</protein>
<dbReference type="AlphaFoldDB" id="A0A4Y9AAB4"/>
<dbReference type="InterPro" id="IPR001387">
    <property type="entry name" value="Cro/C1-type_HTH"/>
</dbReference>